<gene>
    <name evidence="1" type="ORF">SAMN05421505_13743</name>
</gene>
<dbReference type="AlphaFoldDB" id="A0A1G8IIU4"/>
<evidence type="ECO:0000313" key="2">
    <source>
        <dbReference type="Proteomes" id="UP000198923"/>
    </source>
</evidence>
<sequence length="106" mass="12071">MSGAQTCPRCRTGDILAILRLPHTWENATGKRVSVRSDLLLCSHCDAHDPLTGPIVTYFALHETVRPEHMHHLARLLRRWIDHASIPKPNEKPLTTEAEAWYRGDL</sequence>
<accession>A0A1G8IIU4</accession>
<name>A0A1G8IIU4_9ACTN</name>
<dbReference type="STRING" id="504805.SAMN05421505_13743"/>
<dbReference type="EMBL" id="FNCN01000037">
    <property type="protein sequence ID" value="SDI18752.1"/>
    <property type="molecule type" value="Genomic_DNA"/>
</dbReference>
<evidence type="ECO:0000313" key="1">
    <source>
        <dbReference type="EMBL" id="SDI18752.1"/>
    </source>
</evidence>
<dbReference type="OrthoDB" id="3538861at2"/>
<keyword evidence="2" id="KW-1185">Reference proteome</keyword>
<dbReference type="Proteomes" id="UP000198923">
    <property type="component" value="Unassembled WGS sequence"/>
</dbReference>
<dbReference type="Pfam" id="PF19817">
    <property type="entry name" value="DUF6300"/>
    <property type="match status" value="1"/>
</dbReference>
<proteinExistence type="predicted"/>
<dbReference type="RefSeq" id="WP_093174493.1">
    <property type="nucleotide sequence ID" value="NZ_FNCN01000037.1"/>
</dbReference>
<reference evidence="1 2" key="1">
    <citation type="submission" date="2016-10" db="EMBL/GenBank/DDBJ databases">
        <authorList>
            <person name="de Groot N.N."/>
        </authorList>
    </citation>
    <scope>NUCLEOTIDE SEQUENCE [LARGE SCALE GENOMIC DNA]</scope>
    <source>
        <strain evidence="1 2">CPCC 201354</strain>
    </source>
</reference>
<dbReference type="InterPro" id="IPR046267">
    <property type="entry name" value="DUF6300"/>
</dbReference>
<protein>
    <submittedName>
        <fullName evidence="1">Uncharacterized protein</fullName>
    </submittedName>
</protein>
<organism evidence="1 2">
    <name type="scientific">Sinosporangium album</name>
    <dbReference type="NCBI Taxonomy" id="504805"/>
    <lineage>
        <taxon>Bacteria</taxon>
        <taxon>Bacillati</taxon>
        <taxon>Actinomycetota</taxon>
        <taxon>Actinomycetes</taxon>
        <taxon>Streptosporangiales</taxon>
        <taxon>Streptosporangiaceae</taxon>
        <taxon>Sinosporangium</taxon>
    </lineage>
</organism>